<sequence length="68" mass="7002">MPLAINPLAVARISSSTSFAVTGCHPSPSGRDIVTRSGSNHARSVIRFVRFPAVEAGTSAGTVISFMG</sequence>
<name>A0A6J6JAK0_9ZZZZ</name>
<reference evidence="1" key="1">
    <citation type="submission" date="2020-05" db="EMBL/GenBank/DDBJ databases">
        <authorList>
            <person name="Chiriac C."/>
            <person name="Salcher M."/>
            <person name="Ghai R."/>
            <person name="Kavagutti S V."/>
        </authorList>
    </citation>
    <scope>NUCLEOTIDE SEQUENCE</scope>
</reference>
<organism evidence="1">
    <name type="scientific">freshwater metagenome</name>
    <dbReference type="NCBI Taxonomy" id="449393"/>
    <lineage>
        <taxon>unclassified sequences</taxon>
        <taxon>metagenomes</taxon>
        <taxon>ecological metagenomes</taxon>
    </lineage>
</organism>
<accession>A0A6J6JAK0</accession>
<dbReference type="EMBL" id="CAEZVP010000084">
    <property type="protein sequence ID" value="CAB4634157.1"/>
    <property type="molecule type" value="Genomic_DNA"/>
</dbReference>
<protein>
    <submittedName>
        <fullName evidence="1">Unannotated protein</fullName>
    </submittedName>
</protein>
<gene>
    <name evidence="1" type="ORF">UFOPK2046_00547</name>
</gene>
<evidence type="ECO:0000313" key="1">
    <source>
        <dbReference type="EMBL" id="CAB4634157.1"/>
    </source>
</evidence>
<proteinExistence type="predicted"/>
<dbReference type="AlphaFoldDB" id="A0A6J6JAK0"/>